<evidence type="ECO:0000256" key="3">
    <source>
        <dbReference type="ARBA" id="ARBA00023098"/>
    </source>
</evidence>
<dbReference type="SUPFAM" id="SSF49562">
    <property type="entry name" value="C2 domain (Calcium/lipid-binding domain, CaLB)"/>
    <property type="match status" value="1"/>
</dbReference>
<accession>A0A1X7UZG7</accession>
<evidence type="ECO:0000256" key="9">
    <source>
        <dbReference type="SAM" id="Coils"/>
    </source>
</evidence>
<evidence type="ECO:0000256" key="4">
    <source>
        <dbReference type="ARBA" id="ARBA00023224"/>
    </source>
</evidence>
<feature type="binding site" evidence="7">
    <location>
        <position position="364"/>
    </location>
    <ligand>
        <name>Ca(2+)</name>
        <dbReference type="ChEBI" id="CHEBI:29108"/>
    </ligand>
</feature>
<dbReference type="CDD" id="cd08591">
    <property type="entry name" value="PI-PLCc_beta"/>
    <property type="match status" value="1"/>
</dbReference>
<dbReference type="Gene3D" id="1.20.1230.10">
    <property type="entry name" value="Phospholipase C beta, distal C-terminal domain"/>
    <property type="match status" value="1"/>
</dbReference>
<keyword evidence="3 5" id="KW-0443">Lipid metabolism</keyword>
<keyword evidence="2 5" id="KW-0442">Lipid degradation</keyword>
<dbReference type="SUPFAM" id="SSF47473">
    <property type="entry name" value="EF-hand"/>
    <property type="match status" value="1"/>
</dbReference>
<gene>
    <name evidence="13" type="primary">100641378</name>
</gene>
<dbReference type="InterPro" id="IPR000909">
    <property type="entry name" value="PLipase_C_PInositol-sp_X_dom"/>
</dbReference>
<keyword evidence="9" id="KW-0175">Coiled coil</keyword>
<comment type="catalytic activity">
    <reaction evidence="5 8">
        <text>a 1,2-diacyl-sn-glycero-3-phospho-(1D-myo-inositol-4,5-bisphosphate) + H2O = 1D-myo-inositol 1,4,5-trisphosphate + a 1,2-diacyl-sn-glycerol + H(+)</text>
        <dbReference type="Rhea" id="RHEA:33179"/>
        <dbReference type="ChEBI" id="CHEBI:15377"/>
        <dbReference type="ChEBI" id="CHEBI:15378"/>
        <dbReference type="ChEBI" id="CHEBI:17815"/>
        <dbReference type="ChEBI" id="CHEBI:58456"/>
        <dbReference type="ChEBI" id="CHEBI:203600"/>
        <dbReference type="EC" id="3.1.4.11"/>
    </reaction>
</comment>
<dbReference type="GO" id="GO:0005509">
    <property type="term" value="F:calcium ion binding"/>
    <property type="evidence" value="ECO:0007669"/>
    <property type="project" value="UniProtKB-UniRule"/>
</dbReference>
<dbReference type="SMART" id="SM00239">
    <property type="entry name" value="C2"/>
    <property type="match status" value="1"/>
</dbReference>
<dbReference type="Pfam" id="PF00388">
    <property type="entry name" value="PI-PLC-X"/>
    <property type="match status" value="1"/>
</dbReference>
<dbReference type="GO" id="GO:0051209">
    <property type="term" value="P:release of sequestered calcium ion into cytosol"/>
    <property type="evidence" value="ECO:0007669"/>
    <property type="project" value="TreeGrafter"/>
</dbReference>
<feature type="binding site" evidence="7">
    <location>
        <position position="335"/>
    </location>
    <ligand>
        <name>Ca(2+)</name>
        <dbReference type="ChEBI" id="CHEBI:29108"/>
    </ligand>
</feature>
<dbReference type="PROSITE" id="PS50008">
    <property type="entry name" value="PIPLC_Y_DOMAIN"/>
    <property type="match status" value="1"/>
</dbReference>
<organism evidence="13">
    <name type="scientific">Amphimedon queenslandica</name>
    <name type="common">Sponge</name>
    <dbReference type="NCBI Taxonomy" id="400682"/>
    <lineage>
        <taxon>Eukaryota</taxon>
        <taxon>Metazoa</taxon>
        <taxon>Porifera</taxon>
        <taxon>Demospongiae</taxon>
        <taxon>Heteroscleromorpha</taxon>
        <taxon>Haplosclerida</taxon>
        <taxon>Niphatidae</taxon>
        <taxon>Amphimedon</taxon>
    </lineage>
</organism>
<proteinExistence type="predicted"/>
<dbReference type="CDD" id="cd16200">
    <property type="entry name" value="EFh_PI-PLCbeta"/>
    <property type="match status" value="1"/>
</dbReference>
<dbReference type="GO" id="GO:0004435">
    <property type="term" value="F:phosphatidylinositol-4,5-bisphosphate phospholipase C activity"/>
    <property type="evidence" value="ECO:0007669"/>
    <property type="project" value="UniProtKB-UniRule"/>
</dbReference>
<evidence type="ECO:0000313" key="13">
    <source>
        <dbReference type="EnsemblMetazoa" id="Aqu2.1.32747_001"/>
    </source>
</evidence>
<dbReference type="InterPro" id="IPR017946">
    <property type="entry name" value="PLC-like_Pdiesterase_TIM-brl"/>
</dbReference>
<evidence type="ECO:0000256" key="10">
    <source>
        <dbReference type="SAM" id="MobiDB-lite"/>
    </source>
</evidence>
<sequence length="1253" mass="140702">MAGHIVVKRLEKQTPPERLLKGIDFWKWEEGDTIAHKMCFKVDSEGYFLSATGDDPSKSALVWDLVVVSDVRAGKVPKDGKLHDFLCTSLGISELSEDCCLCLVYKMDGITKLHFTYLMALDTESAQIFKTSINKLAHHLLDYQLSVHTYMRKHYVRMCLESNGHGQLPVKVVRKLMMVPKTSKDILNYFESAKTNVKEKDDGTPYIDVSEFTEEIYMNLIDTLLQNRGPDLDVLKKECKIKARKQYIDAKEFATVLNTQQRDPRLNDILHPRLTNEQAMALMDKYGGEKDRLTMKDLLQYLMSDDNMIIDPTVFDQCQDMWKPLNHYFINSSHNTYLNGHQVRSESLTEMYAQVLLTGCRCVELDCWPRGDFEDIIITHGNTLCTKVPFKDVVETINEFAFAASEYPLILSIENHCNKYPKLISRMADIFINVFGDKLLSAPFEDCPLEPGTPLPPVEKLKGKILIKDKVRAPKGGTGTLSRGATIQDNSEDIPEPAASSPTSKEETVVTSPPPVTVVTDDTPSPTAAPPVIVEPPKSKAPLLTRPSLFKGMTILEDTDDGPIKQNSLEKSPSQASASSSEKSPPTTDEHKKTEGGGEGGQQQESTAPADGNAEAKQPGSTPAKKDNGASDEASREEKKKYERGEALGASPLTELLNYVTAMSFGSFEASEKLNCHYIMSSFGEEKGMNLIKTKPKEFVRYNIRQNSRVYPAGGSRMNSSNYMPQIYWNVGCQMVALNFQTSDMPMQVNYAKFEMNGGTGYLLKPSVMCMDRGFNPFVQKKIDDTVPARLSVKIISGMFITSKKTELMVEIEMYGLPADIVRRRFTKKRAPAPHPFWDEDYFVFKRVLLPELALLRLVVFDSDHVFMGQRVLPVNQLRAGFRHVSLRDKHNNPLGIANLFLHIKIEDYVPDEYEDFVAALENPLMFATRALEQLAMGTDAEEDEFKDAAETEQSGESNIRKGSAPEITPTINTPDGPIPEQKRKGSAAPPEIQVKSAQNFAKPRGSLVPTTGNDTLKKMGTKSATMPSFQGETLSCLMEAKGREKLCAVSHDSPTIIENPDYLKLMKRFTKGNIDLANKHEKATKKLQADQSKAMAKASKKGADQEKELEATHKAQLADLEKSQKEQIKALERQSKMELHEKQKFLLGVTHNAQRKALEKIKKIDLDKVTKEIIQELKLKKKDGDTKNKDWGRGVEQEVFSTGMLTRSELSKVHDREKEYLEKTVVEAVKKMEEKHAEELAKLDEDENEIDL</sequence>
<feature type="compositionally biased region" description="Low complexity" evidence="10">
    <location>
        <begin position="517"/>
        <end position="526"/>
    </location>
</feature>
<dbReference type="STRING" id="400682.A0A1X7UZG7"/>
<dbReference type="InterPro" id="IPR011992">
    <property type="entry name" value="EF-hand-dom_pair"/>
</dbReference>
<dbReference type="Gene3D" id="2.60.40.150">
    <property type="entry name" value="C2 domain"/>
    <property type="match status" value="1"/>
</dbReference>
<dbReference type="InterPro" id="IPR001192">
    <property type="entry name" value="PI-PLC_fam"/>
</dbReference>
<feature type="region of interest" description="Disordered" evidence="10">
    <location>
        <begin position="939"/>
        <end position="1024"/>
    </location>
</feature>
<dbReference type="Proteomes" id="UP000007879">
    <property type="component" value="Unassembled WGS sequence"/>
</dbReference>
<dbReference type="InterPro" id="IPR037862">
    <property type="entry name" value="PLC-beta_PH"/>
</dbReference>
<dbReference type="GO" id="GO:0048015">
    <property type="term" value="P:phosphatidylinositol-mediated signaling"/>
    <property type="evidence" value="ECO:0007669"/>
    <property type="project" value="TreeGrafter"/>
</dbReference>
<dbReference type="InParanoid" id="A0A1X7UZG7"/>
<dbReference type="SUPFAM" id="SSF50729">
    <property type="entry name" value="PH domain-like"/>
    <property type="match status" value="1"/>
</dbReference>
<evidence type="ECO:0000256" key="2">
    <source>
        <dbReference type="ARBA" id="ARBA00022963"/>
    </source>
</evidence>
<protein>
    <recommendedName>
        <fullName evidence="5">1-phosphatidylinositol 4,5-bisphosphate phosphodiesterase</fullName>
        <ecNumber evidence="5">3.1.4.11</ecNumber>
    </recommendedName>
</protein>
<dbReference type="Gene3D" id="3.20.20.190">
    <property type="entry name" value="Phosphatidylinositol (PI) phosphodiesterase"/>
    <property type="match status" value="1"/>
</dbReference>
<evidence type="ECO:0000259" key="11">
    <source>
        <dbReference type="PROSITE" id="PS50004"/>
    </source>
</evidence>
<dbReference type="PRINTS" id="PR00390">
    <property type="entry name" value="PHPHLIPASEC"/>
</dbReference>
<dbReference type="PROSITE" id="PS50007">
    <property type="entry name" value="PIPLC_X_DOMAIN"/>
    <property type="match status" value="1"/>
</dbReference>
<dbReference type="Pfam" id="PF17787">
    <property type="entry name" value="PH_14"/>
    <property type="match status" value="1"/>
</dbReference>
<dbReference type="Pfam" id="PF00387">
    <property type="entry name" value="PI-PLC-Y"/>
    <property type="match status" value="1"/>
</dbReference>
<evidence type="ECO:0000256" key="7">
    <source>
        <dbReference type="PIRSR" id="PIRSR000956-2"/>
    </source>
</evidence>
<name>A0A1X7UZG7_AMPQE</name>
<dbReference type="SUPFAM" id="SSF51695">
    <property type="entry name" value="PLC-like phosphodiesterases"/>
    <property type="match status" value="1"/>
</dbReference>
<dbReference type="FunCoup" id="A0A1X7UZG7">
    <property type="interactions" value="280"/>
</dbReference>
<reference evidence="13" key="2">
    <citation type="submission" date="2017-05" db="UniProtKB">
        <authorList>
            <consortium name="EnsemblMetazoa"/>
        </authorList>
    </citation>
    <scope>IDENTIFICATION</scope>
</reference>
<dbReference type="CDD" id="cd00275">
    <property type="entry name" value="C2_PLC_like"/>
    <property type="match status" value="1"/>
</dbReference>
<keyword evidence="14" id="KW-1185">Reference proteome</keyword>
<feature type="domain" description="C2" evidence="11">
    <location>
        <begin position="772"/>
        <end position="895"/>
    </location>
</feature>
<dbReference type="EnsemblMetazoa" id="XM_019996042.1">
    <property type="protein sequence ID" value="XP_019851601.1"/>
    <property type="gene ID" value="LOC100641378"/>
</dbReference>
<keyword evidence="7" id="KW-0106">Calcium</keyword>
<feature type="binding site" evidence="7">
    <location>
        <position position="414"/>
    </location>
    <ligand>
        <name>Ca(2+)</name>
        <dbReference type="ChEBI" id="CHEBI:29108"/>
    </ligand>
</feature>
<feature type="active site" evidence="6">
    <location>
        <position position="334"/>
    </location>
</feature>
<dbReference type="InterPro" id="IPR016280">
    <property type="entry name" value="PLC-beta"/>
</dbReference>
<dbReference type="KEGG" id="aqu:100641378"/>
<dbReference type="Gene3D" id="2.30.29.240">
    <property type="match status" value="1"/>
</dbReference>
<dbReference type="PIRSF" id="PIRSF000956">
    <property type="entry name" value="PLC-beta"/>
    <property type="match status" value="1"/>
</dbReference>
<feature type="compositionally biased region" description="Low complexity" evidence="10">
    <location>
        <begin position="569"/>
        <end position="585"/>
    </location>
</feature>
<feature type="compositionally biased region" description="Basic and acidic residues" evidence="10">
    <location>
        <begin position="624"/>
        <end position="646"/>
    </location>
</feature>
<dbReference type="PANTHER" id="PTHR10336">
    <property type="entry name" value="PHOSPHOINOSITIDE-SPECIFIC PHOSPHOLIPASE C FAMILY PROTEIN"/>
    <property type="match status" value="1"/>
</dbReference>
<dbReference type="InterPro" id="IPR035892">
    <property type="entry name" value="C2_domain_sf"/>
</dbReference>
<dbReference type="InterPro" id="IPR042531">
    <property type="entry name" value="PLC-beta_C_sf"/>
</dbReference>
<dbReference type="SMART" id="SM00149">
    <property type="entry name" value="PLCYc"/>
    <property type="match status" value="1"/>
</dbReference>
<dbReference type="InterPro" id="IPR001711">
    <property type="entry name" value="PLipase_C_Pinositol-sp_Y"/>
</dbReference>
<feature type="compositionally biased region" description="Polar residues" evidence="10">
    <location>
        <begin position="480"/>
        <end position="489"/>
    </location>
</feature>
<dbReference type="GO" id="GO:0016042">
    <property type="term" value="P:lipid catabolic process"/>
    <property type="evidence" value="ECO:0007669"/>
    <property type="project" value="UniProtKB-KW"/>
</dbReference>
<keyword evidence="4 5" id="KW-0807">Transducer</keyword>
<dbReference type="Gene3D" id="1.10.238.10">
    <property type="entry name" value="EF-hand"/>
    <property type="match status" value="1"/>
</dbReference>
<dbReference type="OrthoDB" id="269822at2759"/>
<feature type="binding site" evidence="7">
    <location>
        <position position="366"/>
    </location>
    <ligand>
        <name>Ca(2+)</name>
        <dbReference type="ChEBI" id="CHEBI:29108"/>
    </ligand>
</feature>
<keyword evidence="1 5" id="KW-0378">Hydrolase</keyword>
<evidence type="ECO:0000313" key="14">
    <source>
        <dbReference type="Proteomes" id="UP000007879"/>
    </source>
</evidence>
<evidence type="ECO:0000256" key="6">
    <source>
        <dbReference type="PIRSR" id="PIRSR000956-1"/>
    </source>
</evidence>
<dbReference type="EnsemblMetazoa" id="Aqu2.1.32747_001">
    <property type="protein sequence ID" value="Aqu2.1.32747_001"/>
    <property type="gene ID" value="Aqu2.1.32747"/>
</dbReference>
<dbReference type="eggNOG" id="KOG1265">
    <property type="taxonomic scope" value="Eukaryota"/>
</dbReference>
<dbReference type="InterPro" id="IPR000008">
    <property type="entry name" value="C2_dom"/>
</dbReference>
<feature type="region of interest" description="Disordered" evidence="10">
    <location>
        <begin position="473"/>
        <end position="646"/>
    </location>
</feature>
<comment type="cofactor">
    <cofactor evidence="7">
        <name>Ca(2+)</name>
        <dbReference type="ChEBI" id="CHEBI:29108"/>
    </cofactor>
    <text evidence="7">Binds 1 Ca(2+) ion per subunit.</text>
</comment>
<evidence type="ECO:0000256" key="8">
    <source>
        <dbReference type="RuleBase" id="RU361133"/>
    </source>
</evidence>
<keyword evidence="7" id="KW-0479">Metal-binding</keyword>
<evidence type="ECO:0000259" key="12">
    <source>
        <dbReference type="PROSITE" id="PS50008"/>
    </source>
</evidence>
<dbReference type="PANTHER" id="PTHR10336:SF36">
    <property type="entry name" value="1-PHOSPHATIDYLINOSITOL 4,5-BISPHOSPHATE PHOSPHODIESTERASE BETA-4"/>
    <property type="match status" value="1"/>
</dbReference>
<dbReference type="PROSITE" id="PS50004">
    <property type="entry name" value="C2"/>
    <property type="match status" value="1"/>
</dbReference>
<evidence type="ECO:0000256" key="5">
    <source>
        <dbReference type="PIRNR" id="PIRNR000956"/>
    </source>
</evidence>
<feature type="coiled-coil region" evidence="9">
    <location>
        <begin position="1107"/>
        <end position="1135"/>
    </location>
</feature>
<dbReference type="SMART" id="SM00148">
    <property type="entry name" value="PLCXc"/>
    <property type="match status" value="1"/>
</dbReference>
<dbReference type="EC" id="3.1.4.11" evidence="5"/>
<dbReference type="CDD" id="cd13361">
    <property type="entry name" value="PH_PLC_beta"/>
    <property type="match status" value="1"/>
</dbReference>
<dbReference type="AlphaFoldDB" id="A0A1X7UZG7"/>
<feature type="active site" evidence="6">
    <location>
        <position position="380"/>
    </location>
</feature>
<evidence type="ECO:0000256" key="1">
    <source>
        <dbReference type="ARBA" id="ARBA00022801"/>
    </source>
</evidence>
<reference evidence="14" key="1">
    <citation type="journal article" date="2010" name="Nature">
        <title>The Amphimedon queenslandica genome and the evolution of animal complexity.</title>
        <authorList>
            <person name="Srivastava M."/>
            <person name="Simakov O."/>
            <person name="Chapman J."/>
            <person name="Fahey B."/>
            <person name="Gauthier M.E."/>
            <person name="Mitros T."/>
            <person name="Richards G.S."/>
            <person name="Conaco C."/>
            <person name="Dacre M."/>
            <person name="Hellsten U."/>
            <person name="Larroux C."/>
            <person name="Putnam N.H."/>
            <person name="Stanke M."/>
            <person name="Adamska M."/>
            <person name="Darling A."/>
            <person name="Degnan S.M."/>
            <person name="Oakley T.H."/>
            <person name="Plachetzki D.C."/>
            <person name="Zhai Y."/>
            <person name="Adamski M."/>
            <person name="Calcino A."/>
            <person name="Cummins S.F."/>
            <person name="Goodstein D.M."/>
            <person name="Harris C."/>
            <person name="Jackson D.J."/>
            <person name="Leys S.P."/>
            <person name="Shu S."/>
            <person name="Woodcroft B.J."/>
            <person name="Vervoort M."/>
            <person name="Kosik K.S."/>
            <person name="Manning G."/>
            <person name="Degnan B.M."/>
            <person name="Rokhsar D.S."/>
        </authorList>
    </citation>
    <scope>NUCLEOTIDE SEQUENCE [LARGE SCALE GENOMIC DNA]</scope>
</reference>
<dbReference type="GO" id="GO:0046488">
    <property type="term" value="P:phosphatidylinositol metabolic process"/>
    <property type="evidence" value="ECO:0007669"/>
    <property type="project" value="TreeGrafter"/>
</dbReference>
<feature type="domain" description="PI-PLC Y-box" evidence="12">
    <location>
        <begin position="653"/>
        <end position="769"/>
    </location>
</feature>